<feature type="compositionally biased region" description="Basic and acidic residues" evidence="1">
    <location>
        <begin position="46"/>
        <end position="63"/>
    </location>
</feature>
<dbReference type="InParanoid" id="A0A4W3K6C1"/>
<accession>A0A4W3K6C1</accession>
<proteinExistence type="predicted"/>
<dbReference type="Ensembl" id="ENSCMIT00000048157.1">
    <property type="protein sequence ID" value="ENSCMIP00000047486.1"/>
    <property type="gene ID" value="ENSCMIG00000019456.1"/>
</dbReference>
<evidence type="ECO:0000313" key="3">
    <source>
        <dbReference type="Ensembl" id="ENSCMIP00000047486.1"/>
    </source>
</evidence>
<keyword evidence="2" id="KW-1133">Transmembrane helix</keyword>
<reference evidence="4" key="2">
    <citation type="journal article" date="2007" name="PLoS Biol.">
        <title>Survey sequencing and comparative analysis of the elephant shark (Callorhinchus milii) genome.</title>
        <authorList>
            <person name="Venkatesh B."/>
            <person name="Kirkness E.F."/>
            <person name="Loh Y.H."/>
            <person name="Halpern A.L."/>
            <person name="Lee A.P."/>
            <person name="Johnson J."/>
            <person name="Dandona N."/>
            <person name="Viswanathan L.D."/>
            <person name="Tay A."/>
            <person name="Venter J.C."/>
            <person name="Strausberg R.L."/>
            <person name="Brenner S."/>
        </authorList>
    </citation>
    <scope>NUCLEOTIDE SEQUENCE [LARGE SCALE GENOMIC DNA]</scope>
</reference>
<evidence type="ECO:0000256" key="1">
    <source>
        <dbReference type="SAM" id="MobiDB-lite"/>
    </source>
</evidence>
<reference evidence="4" key="3">
    <citation type="journal article" date="2014" name="Nature">
        <title>Elephant shark genome provides unique insights into gnathostome evolution.</title>
        <authorList>
            <consortium name="International Elephant Shark Genome Sequencing Consortium"/>
            <person name="Venkatesh B."/>
            <person name="Lee A.P."/>
            <person name="Ravi V."/>
            <person name="Maurya A.K."/>
            <person name="Lian M.M."/>
            <person name="Swann J.B."/>
            <person name="Ohta Y."/>
            <person name="Flajnik M.F."/>
            <person name="Sutoh Y."/>
            <person name="Kasahara M."/>
            <person name="Hoon S."/>
            <person name="Gangu V."/>
            <person name="Roy S.W."/>
            <person name="Irimia M."/>
            <person name="Korzh V."/>
            <person name="Kondrychyn I."/>
            <person name="Lim Z.W."/>
            <person name="Tay B.H."/>
            <person name="Tohari S."/>
            <person name="Kong K.W."/>
            <person name="Ho S."/>
            <person name="Lorente-Galdos B."/>
            <person name="Quilez J."/>
            <person name="Marques-Bonet T."/>
            <person name="Raney B.J."/>
            <person name="Ingham P.W."/>
            <person name="Tay A."/>
            <person name="Hillier L.W."/>
            <person name="Minx P."/>
            <person name="Boehm T."/>
            <person name="Wilson R.K."/>
            <person name="Brenner S."/>
            <person name="Warren W.C."/>
        </authorList>
    </citation>
    <scope>NUCLEOTIDE SEQUENCE [LARGE SCALE GENOMIC DNA]</scope>
</reference>
<protein>
    <submittedName>
        <fullName evidence="3">Uncharacterized protein</fullName>
    </submittedName>
</protein>
<evidence type="ECO:0000256" key="2">
    <source>
        <dbReference type="SAM" id="Phobius"/>
    </source>
</evidence>
<keyword evidence="4" id="KW-1185">Reference proteome</keyword>
<dbReference type="AlphaFoldDB" id="A0A4W3K6C1"/>
<reference evidence="4" key="1">
    <citation type="journal article" date="2006" name="Science">
        <title>Ancient noncoding elements conserved in the human genome.</title>
        <authorList>
            <person name="Venkatesh B."/>
            <person name="Kirkness E.F."/>
            <person name="Loh Y.H."/>
            <person name="Halpern A.L."/>
            <person name="Lee A.P."/>
            <person name="Johnson J."/>
            <person name="Dandona N."/>
            <person name="Viswanathan L.D."/>
            <person name="Tay A."/>
            <person name="Venter J.C."/>
            <person name="Strausberg R.L."/>
            <person name="Brenner S."/>
        </authorList>
    </citation>
    <scope>NUCLEOTIDE SEQUENCE [LARGE SCALE GENOMIC DNA]</scope>
</reference>
<sequence length="77" mass="8875">LRSLTLYGSVGGFLCPLWPVAVWRSIFFFTLHSDQNFQDIPVPLDSRTDTHPKNTGERERESTSIRLNKHSRNSTRS</sequence>
<reference evidence="3" key="4">
    <citation type="submission" date="2025-08" db="UniProtKB">
        <authorList>
            <consortium name="Ensembl"/>
        </authorList>
    </citation>
    <scope>IDENTIFICATION</scope>
</reference>
<name>A0A4W3K6C1_CALMI</name>
<evidence type="ECO:0000313" key="4">
    <source>
        <dbReference type="Proteomes" id="UP000314986"/>
    </source>
</evidence>
<feature type="region of interest" description="Disordered" evidence="1">
    <location>
        <begin position="38"/>
        <end position="77"/>
    </location>
</feature>
<feature type="compositionally biased region" description="Basic residues" evidence="1">
    <location>
        <begin position="67"/>
        <end position="77"/>
    </location>
</feature>
<feature type="transmembrane region" description="Helical" evidence="2">
    <location>
        <begin position="6"/>
        <end position="31"/>
    </location>
</feature>
<organism evidence="3 4">
    <name type="scientific">Callorhinchus milii</name>
    <name type="common">Ghost shark</name>
    <dbReference type="NCBI Taxonomy" id="7868"/>
    <lineage>
        <taxon>Eukaryota</taxon>
        <taxon>Metazoa</taxon>
        <taxon>Chordata</taxon>
        <taxon>Craniata</taxon>
        <taxon>Vertebrata</taxon>
        <taxon>Chondrichthyes</taxon>
        <taxon>Holocephali</taxon>
        <taxon>Chimaeriformes</taxon>
        <taxon>Callorhinchidae</taxon>
        <taxon>Callorhinchus</taxon>
    </lineage>
</organism>
<keyword evidence="2" id="KW-0472">Membrane</keyword>
<dbReference type="Proteomes" id="UP000314986">
    <property type="component" value="Unassembled WGS sequence"/>
</dbReference>
<keyword evidence="2" id="KW-0812">Transmembrane</keyword>
<reference evidence="3" key="5">
    <citation type="submission" date="2025-09" db="UniProtKB">
        <authorList>
            <consortium name="Ensembl"/>
        </authorList>
    </citation>
    <scope>IDENTIFICATION</scope>
</reference>